<name>A0ABP3T8C6_9ACTN</name>
<organism evidence="1 2">
    <name type="scientific">Streptomyces thermocarboxydovorans</name>
    <dbReference type="NCBI Taxonomy" id="59298"/>
    <lineage>
        <taxon>Bacteria</taxon>
        <taxon>Bacillati</taxon>
        <taxon>Actinomycetota</taxon>
        <taxon>Actinomycetes</taxon>
        <taxon>Kitasatosporales</taxon>
        <taxon>Streptomycetaceae</taxon>
        <taxon>Streptomyces</taxon>
    </lineage>
</organism>
<accession>A0ABP3T8C6</accession>
<dbReference type="RefSeq" id="WP_344007472.1">
    <property type="nucleotide sequence ID" value="NZ_BAAAGU010000098.1"/>
</dbReference>
<evidence type="ECO:0000313" key="1">
    <source>
        <dbReference type="EMBL" id="GAA0670986.1"/>
    </source>
</evidence>
<gene>
    <name evidence="1" type="ORF">GCM10009535_58420</name>
</gene>
<keyword evidence="2" id="KW-1185">Reference proteome</keyword>
<proteinExistence type="predicted"/>
<comment type="caution">
    <text evidence="1">The sequence shown here is derived from an EMBL/GenBank/DDBJ whole genome shotgun (WGS) entry which is preliminary data.</text>
</comment>
<dbReference type="Proteomes" id="UP001500724">
    <property type="component" value="Unassembled WGS sequence"/>
</dbReference>
<dbReference type="EMBL" id="BAAAGU010000098">
    <property type="protein sequence ID" value="GAA0670986.1"/>
    <property type="molecule type" value="Genomic_DNA"/>
</dbReference>
<protein>
    <submittedName>
        <fullName evidence="1">Uncharacterized protein</fullName>
    </submittedName>
</protein>
<evidence type="ECO:0000313" key="2">
    <source>
        <dbReference type="Proteomes" id="UP001500724"/>
    </source>
</evidence>
<reference evidence="2" key="1">
    <citation type="journal article" date="2019" name="Int. J. Syst. Evol. Microbiol.">
        <title>The Global Catalogue of Microorganisms (GCM) 10K type strain sequencing project: providing services to taxonomists for standard genome sequencing and annotation.</title>
        <authorList>
            <consortium name="The Broad Institute Genomics Platform"/>
            <consortium name="The Broad Institute Genome Sequencing Center for Infectious Disease"/>
            <person name="Wu L."/>
            <person name="Ma J."/>
        </authorList>
    </citation>
    <scope>NUCLEOTIDE SEQUENCE [LARGE SCALE GENOMIC DNA]</scope>
    <source>
        <strain evidence="2">JCM 10367</strain>
    </source>
</reference>
<sequence>MLLALVAGVLARAGWTALTAALRDGLSGRPNDPAVVAAVVAAGALTAVAVATSG</sequence>